<dbReference type="AlphaFoldDB" id="A0AAW1N8A7"/>
<name>A0AAW1N8A7_SAPOF</name>
<proteinExistence type="predicted"/>
<organism evidence="2 3">
    <name type="scientific">Saponaria officinalis</name>
    <name type="common">Common soapwort</name>
    <name type="synonym">Lychnis saponaria</name>
    <dbReference type="NCBI Taxonomy" id="3572"/>
    <lineage>
        <taxon>Eukaryota</taxon>
        <taxon>Viridiplantae</taxon>
        <taxon>Streptophyta</taxon>
        <taxon>Embryophyta</taxon>
        <taxon>Tracheophyta</taxon>
        <taxon>Spermatophyta</taxon>
        <taxon>Magnoliopsida</taxon>
        <taxon>eudicotyledons</taxon>
        <taxon>Gunneridae</taxon>
        <taxon>Pentapetalae</taxon>
        <taxon>Caryophyllales</taxon>
        <taxon>Caryophyllaceae</taxon>
        <taxon>Caryophylleae</taxon>
        <taxon>Saponaria</taxon>
    </lineage>
</organism>
<protein>
    <submittedName>
        <fullName evidence="2">Uncharacterized protein</fullName>
    </submittedName>
</protein>
<sequence length="206" mass="23531">MWHDGTFSSHRLGLLYTSKCVRTSEVDADELYWFTIVKEAEQCTTFRKNVDIIFYIDPDACLKRVIDDTEGNVIRKQAVLNRVVDCYIVVEKDVGEVMRLIELSKEGSKCTQPKKLTPRRRTGPPHTSPLFEKESVDHNTPNVPCPSLDKTITENSLKTHLKSPQKTPKKPKKHPKSVKNQLDVHLDFLPKTSLLTHLPLPLISMT</sequence>
<comment type="caution">
    <text evidence="2">The sequence shown here is derived from an EMBL/GenBank/DDBJ whole genome shotgun (WGS) entry which is preliminary data.</text>
</comment>
<feature type="compositionally biased region" description="Basic residues" evidence="1">
    <location>
        <begin position="159"/>
        <end position="177"/>
    </location>
</feature>
<feature type="region of interest" description="Disordered" evidence="1">
    <location>
        <begin position="110"/>
        <end position="179"/>
    </location>
</feature>
<evidence type="ECO:0000313" key="3">
    <source>
        <dbReference type="Proteomes" id="UP001443914"/>
    </source>
</evidence>
<reference evidence="2" key="1">
    <citation type="submission" date="2024-03" db="EMBL/GenBank/DDBJ databases">
        <title>WGS assembly of Saponaria officinalis var. Norfolk2.</title>
        <authorList>
            <person name="Jenkins J."/>
            <person name="Shu S."/>
            <person name="Grimwood J."/>
            <person name="Barry K."/>
            <person name="Goodstein D."/>
            <person name="Schmutz J."/>
            <person name="Leebens-Mack J."/>
            <person name="Osbourn A."/>
        </authorList>
    </citation>
    <scope>NUCLEOTIDE SEQUENCE [LARGE SCALE GENOMIC DNA]</scope>
    <source>
        <strain evidence="2">JIC</strain>
    </source>
</reference>
<dbReference type="EMBL" id="JBDFQZ010000001">
    <property type="protein sequence ID" value="KAK9757546.1"/>
    <property type="molecule type" value="Genomic_DNA"/>
</dbReference>
<gene>
    <name evidence="2" type="ORF">RND81_01G169500</name>
</gene>
<accession>A0AAW1N8A7</accession>
<dbReference type="Proteomes" id="UP001443914">
    <property type="component" value="Unassembled WGS sequence"/>
</dbReference>
<keyword evidence="3" id="KW-1185">Reference proteome</keyword>
<evidence type="ECO:0000313" key="2">
    <source>
        <dbReference type="EMBL" id="KAK9757546.1"/>
    </source>
</evidence>
<evidence type="ECO:0000256" key="1">
    <source>
        <dbReference type="SAM" id="MobiDB-lite"/>
    </source>
</evidence>